<accession>A0A8B7P9M8</accession>
<dbReference type="CTD" id="41938"/>
<keyword evidence="3" id="KW-1185">Reference proteome</keyword>
<dbReference type="KEGG" id="hazt:108678875"/>
<dbReference type="GO" id="GO:0005634">
    <property type="term" value="C:nucleus"/>
    <property type="evidence" value="ECO:0007669"/>
    <property type="project" value="TreeGrafter"/>
</dbReference>
<feature type="region of interest" description="Disordered" evidence="1">
    <location>
        <begin position="226"/>
        <end position="253"/>
    </location>
</feature>
<dbReference type="OrthoDB" id="47923at2759"/>
<dbReference type="SMART" id="SM00751">
    <property type="entry name" value="BSD"/>
    <property type="match status" value="1"/>
</dbReference>
<dbReference type="GeneID" id="108678875"/>
<dbReference type="InterPro" id="IPR051494">
    <property type="entry name" value="BSD_domain-containing"/>
</dbReference>
<proteinExistence type="predicted"/>
<organism evidence="3 4">
    <name type="scientific">Hyalella azteca</name>
    <name type="common">Amphipod</name>
    <dbReference type="NCBI Taxonomy" id="294128"/>
    <lineage>
        <taxon>Eukaryota</taxon>
        <taxon>Metazoa</taxon>
        <taxon>Ecdysozoa</taxon>
        <taxon>Arthropoda</taxon>
        <taxon>Crustacea</taxon>
        <taxon>Multicrustacea</taxon>
        <taxon>Malacostraca</taxon>
        <taxon>Eumalacostraca</taxon>
        <taxon>Peracarida</taxon>
        <taxon>Amphipoda</taxon>
        <taxon>Senticaudata</taxon>
        <taxon>Talitrida</taxon>
        <taxon>Talitroidea</taxon>
        <taxon>Hyalellidae</taxon>
        <taxon>Hyalella</taxon>
    </lineage>
</organism>
<reference evidence="4" key="1">
    <citation type="submission" date="2025-08" db="UniProtKB">
        <authorList>
            <consortium name="RefSeq"/>
        </authorList>
    </citation>
    <scope>IDENTIFICATION</scope>
    <source>
        <tissue evidence="4">Whole organism</tissue>
    </source>
</reference>
<evidence type="ECO:0000259" key="2">
    <source>
        <dbReference type="PROSITE" id="PS50858"/>
    </source>
</evidence>
<dbReference type="InterPro" id="IPR005607">
    <property type="entry name" value="BSD_dom"/>
</dbReference>
<dbReference type="GO" id="GO:0038203">
    <property type="term" value="P:TORC2 signaling"/>
    <property type="evidence" value="ECO:0007669"/>
    <property type="project" value="TreeGrafter"/>
</dbReference>
<dbReference type="Proteomes" id="UP000694843">
    <property type="component" value="Unplaced"/>
</dbReference>
<evidence type="ECO:0000313" key="4">
    <source>
        <dbReference type="RefSeq" id="XP_018022859.1"/>
    </source>
</evidence>
<dbReference type="Pfam" id="PF03909">
    <property type="entry name" value="BSD"/>
    <property type="match status" value="1"/>
</dbReference>
<dbReference type="PROSITE" id="PS50858">
    <property type="entry name" value="BSD"/>
    <property type="match status" value="1"/>
</dbReference>
<dbReference type="GO" id="GO:0005794">
    <property type="term" value="C:Golgi apparatus"/>
    <property type="evidence" value="ECO:0007669"/>
    <property type="project" value="TreeGrafter"/>
</dbReference>
<evidence type="ECO:0000256" key="1">
    <source>
        <dbReference type="SAM" id="MobiDB-lite"/>
    </source>
</evidence>
<dbReference type="GO" id="GO:0045202">
    <property type="term" value="C:synapse"/>
    <property type="evidence" value="ECO:0007669"/>
    <property type="project" value="TreeGrafter"/>
</dbReference>
<dbReference type="SUPFAM" id="SSF140383">
    <property type="entry name" value="BSD domain-like"/>
    <property type="match status" value="1"/>
</dbReference>
<feature type="compositionally biased region" description="Polar residues" evidence="1">
    <location>
        <begin position="1"/>
        <end position="17"/>
    </location>
</feature>
<sequence>MFGSVTNQVSGLGSSLGSWFKKDKESEEGEGNGNGSKDGTASPQKQEEPSTAPPKGAEKSGKGSAGGNEDAASNHSGATEGADSNPPSDHEEEAAGDANKAGFASGLASFNLSGVSSRATASAKTVGSFFGTAFSKASASVKEAGSKIKETVEKNERKNFVRNPPTGVIFEFDLDQFLPVAQATLAADPNLDKMRFELVPKVVSEEVFWRNYFYRVGLIRQSTELSSMEQDGDAPNANDAPNKVPAPEPPVDAAPEVAAADSHEFVSETFQPSSQDLEDVKRGVSTITQAEDKGEEDWEAELREELGGFEVVEGGGAKPSKGDDQWEEEIQNMIDAEDDDTSDLR</sequence>
<gene>
    <name evidence="4" type="primary">LOC108678875</name>
</gene>
<dbReference type="PANTHER" id="PTHR16019:SF6">
    <property type="entry name" value="SYNAPSE-ASSOCIATED PROTEIN 1"/>
    <property type="match status" value="1"/>
</dbReference>
<dbReference type="InterPro" id="IPR035925">
    <property type="entry name" value="BSD_dom_sf"/>
</dbReference>
<dbReference type="OMA" id="MAIMEQD"/>
<evidence type="ECO:0000313" key="3">
    <source>
        <dbReference type="Proteomes" id="UP000694843"/>
    </source>
</evidence>
<feature type="region of interest" description="Disordered" evidence="1">
    <location>
        <begin position="1"/>
        <end position="98"/>
    </location>
</feature>
<dbReference type="AlphaFoldDB" id="A0A8B7P9M8"/>
<feature type="domain" description="BSD" evidence="2">
    <location>
        <begin position="168"/>
        <end position="220"/>
    </location>
</feature>
<dbReference type="GO" id="GO:0048172">
    <property type="term" value="P:regulation of short-term neuronal synaptic plasticity"/>
    <property type="evidence" value="ECO:0007669"/>
    <property type="project" value="TreeGrafter"/>
</dbReference>
<dbReference type="PANTHER" id="PTHR16019">
    <property type="entry name" value="SYNAPSE-ASSOCIATED PROTEIN"/>
    <property type="match status" value="1"/>
</dbReference>
<protein>
    <submittedName>
        <fullName evidence="4">Synapse-associated protein of 47 kDa</fullName>
    </submittedName>
</protein>
<dbReference type="RefSeq" id="XP_018022859.1">
    <property type="nucleotide sequence ID" value="XM_018167370.2"/>
</dbReference>
<name>A0A8B7P9M8_HYAAZ</name>
<dbReference type="Gene3D" id="1.10.3970.10">
    <property type="entry name" value="BSD domain"/>
    <property type="match status" value="1"/>
</dbReference>